<evidence type="ECO:0000256" key="1">
    <source>
        <dbReference type="SAM" id="MobiDB-lite"/>
    </source>
</evidence>
<reference evidence="2" key="1">
    <citation type="submission" date="2018-06" db="EMBL/GenBank/DDBJ databases">
        <authorList>
            <person name="Zhirakovskaya E."/>
        </authorList>
    </citation>
    <scope>NUCLEOTIDE SEQUENCE</scope>
</reference>
<feature type="compositionally biased region" description="Basic residues" evidence="1">
    <location>
        <begin position="7"/>
        <end position="23"/>
    </location>
</feature>
<gene>
    <name evidence="2" type="ORF">MNBD_GAMMA10-1329</name>
</gene>
<evidence type="ECO:0000313" key="2">
    <source>
        <dbReference type="EMBL" id="VAW61325.1"/>
    </source>
</evidence>
<feature type="region of interest" description="Disordered" evidence="1">
    <location>
        <begin position="1"/>
        <end position="28"/>
    </location>
</feature>
<dbReference type="EMBL" id="UOFJ01000035">
    <property type="protein sequence ID" value="VAW61325.1"/>
    <property type="molecule type" value="Genomic_DNA"/>
</dbReference>
<dbReference type="AlphaFoldDB" id="A0A3B0WZ70"/>
<organism evidence="2">
    <name type="scientific">hydrothermal vent metagenome</name>
    <dbReference type="NCBI Taxonomy" id="652676"/>
    <lineage>
        <taxon>unclassified sequences</taxon>
        <taxon>metagenomes</taxon>
        <taxon>ecological metagenomes</taxon>
    </lineage>
</organism>
<protein>
    <submittedName>
        <fullName evidence="2">Uncharacterized protein</fullName>
    </submittedName>
</protein>
<accession>A0A3B0WZ70</accession>
<proteinExistence type="predicted"/>
<sequence length="218" mass="24375">MAISAKQRQKKLEKKNKKRKQAKKLNVGTQHKSDALKYASFPVHECFIPDSLFDTGLGTVIISRRAPDGSIALSAFVVDMYCLGVKNALFKVSGEAEYENTVKPGLMREDQAQYESVSPACAVKVIKGGVLYANELGFSPHRDYKEAKNIFGNIDASSCSVKYEYGHDGKPSYIRGPGESALQAKRIVEQLDNRCGEGNYECTFMLDEDMFEEYDRIF</sequence>
<name>A0A3B0WZ70_9ZZZZ</name>